<dbReference type="FunFam" id="2.40.50.140:FF:000155">
    <property type="entry name" value="rRNA biogenesis protein RRP5"/>
    <property type="match status" value="1"/>
</dbReference>
<dbReference type="GeneID" id="80877783"/>
<dbReference type="SMART" id="SM00316">
    <property type="entry name" value="S1"/>
    <property type="match status" value="12"/>
</dbReference>
<dbReference type="EMBL" id="CP115613">
    <property type="protein sequence ID" value="WBW74778.1"/>
    <property type="molecule type" value="Genomic_DNA"/>
</dbReference>
<dbReference type="Pfam" id="PF05843">
    <property type="entry name" value="Suf"/>
    <property type="match status" value="1"/>
</dbReference>
<feature type="domain" description="S1 motif" evidence="11">
    <location>
        <begin position="499"/>
        <end position="568"/>
    </location>
</feature>
<feature type="region of interest" description="Disordered" evidence="10">
    <location>
        <begin position="1335"/>
        <end position="1425"/>
    </location>
</feature>
<dbReference type="PANTHER" id="PTHR23270:SF10">
    <property type="entry name" value="PROTEIN RRP5 HOMOLOG"/>
    <property type="match status" value="1"/>
</dbReference>
<reference evidence="12 13" key="1">
    <citation type="journal article" date="2023" name="G3 (Bethesda)">
        <title>A high-quality reference genome for the fission yeast Schizosaccharomyces osmophilus.</title>
        <authorList>
            <person name="Jia G.S."/>
            <person name="Zhang W.C."/>
            <person name="Liang Y."/>
            <person name="Liu X.H."/>
            <person name="Rhind N."/>
            <person name="Pidoux A."/>
            <person name="Brysch-Herzberg M."/>
            <person name="Du L.L."/>
        </authorList>
    </citation>
    <scope>NUCLEOTIDE SEQUENCE [LARGE SCALE GENOMIC DNA]</scope>
    <source>
        <strain evidence="12 13">CBS 15793</strain>
    </source>
</reference>
<keyword evidence="5" id="KW-0677">Repeat</keyword>
<keyword evidence="13" id="KW-1185">Reference proteome</keyword>
<dbReference type="Gene3D" id="1.25.40.10">
    <property type="entry name" value="Tetratricopeptide repeat domain"/>
    <property type="match status" value="1"/>
</dbReference>
<feature type="domain" description="S1 motif" evidence="11">
    <location>
        <begin position="407"/>
        <end position="482"/>
    </location>
</feature>
<comment type="function">
    <text evidence="7">Involved in the biogenesis of rRNA. Required for the formation of 18S and 5.8S rRNA.</text>
</comment>
<feature type="compositionally biased region" description="Polar residues" evidence="10">
    <location>
        <begin position="23"/>
        <end position="37"/>
    </location>
</feature>
<evidence type="ECO:0000256" key="6">
    <source>
        <dbReference type="ARBA" id="ARBA00023242"/>
    </source>
</evidence>
<dbReference type="CDD" id="cd05707">
    <property type="entry name" value="S1_Rrp5_repeat_sc11"/>
    <property type="match status" value="1"/>
</dbReference>
<feature type="domain" description="S1 motif" evidence="11">
    <location>
        <begin position="1156"/>
        <end position="1225"/>
    </location>
</feature>
<dbReference type="InterPro" id="IPR057301">
    <property type="entry name" value="Rrp5_OB_4th"/>
</dbReference>
<feature type="compositionally biased region" description="Acidic residues" evidence="10">
    <location>
        <begin position="1339"/>
        <end position="1365"/>
    </location>
</feature>
<dbReference type="InterPro" id="IPR057302">
    <property type="entry name" value="Rrp5_S1"/>
</dbReference>
<sequence>MAGNKRRRDTVSNGSDKPDNDKSSQQNGTTSSLSAVESSGDFPRGGGSTLTPLEYKEAVTEAKREALTGTDEAEVTKASSKPSKKKKKNTTKATSSNEDELSSVSIESLKYKSLIPGTLILGQVSQINTLDIAVSLPNGLSGYVPITSISEKLSQRLENLDDAATGTDSEAVDHLDEFNNFPDLIDLYHVGQWIRVCVTKLGTDDTKNNKKHVELSMRPQDVNGPTEEPNNYTSGSVIQAAVSSVEDHGIVFDVGLKNFNGFLSKKNIGDYKFVEGQSLVCTVLSKDQRTLHLALSTPDSPPLDGLPSVQAILPGNYINVLITDLKDNGVVGKYMGVADVTSDLFHCSVNQTKDLEKQFHLAKSSPARVLFVLPGDPPKIAVSFLPHILSFNFDSAKPQKLDQLDVGFIVNTAKVTHVSPSLGVFCDVGIPGIYGFTHISRLSDKKVANVSSNNGPYKVNSVHRARVTGYSYVDNLFILSFQNSVLEQPFLRIEDINVGQYVEGSVLKLIPQGIVVTIADGINALVPSSHMSDIALQFPERRFKVGTTVKGRVLTTNVLRRRVILTLKKSLLNSDLPPICSFEQATPGIRAIGVLARVLEDGAIVEFYNSVRGFLPVSEMSEAYIRDAREHFKIGQTVSVTILSCEPSERKMRVSCREQNWDEKRLEQFDSISLGSLVSGSVLQKTENSVIVDLGNKVSGVIALGHLSDGDLTKSTKVLNKLRVSTKITDVLVLRKGQDKRNITLSLKKSLINAAKEERFPKTIQEVKEGVKYAGFVRNTTDFGVFVEFCDGLVALVPKAYLSEDYVPVPGALFKPQQSVECVCLSVNLQQKKIFMSFKPLSSNKQRVTEVLDSKYDIEKPVDESIKKTYDYTAGKVTWGTITSVKASQLNVELAANVQGRVEVSEVFDKAEDIESLNKPLKNFKKGDKICVRVLGIHDSRHHKFLPISHRVSPKQFLELSVRPSVMSMEPFKLETPTFKKGDSVIAYVNNISQECVWVSVTSTINGRIMAMDLGYDAEVINSIPKHFFGGKALKCTVIDTSKVLGLSLIKPVDGYESVKPGDKFSGRVMNVNESGAIVHLPGHLTGRVSRLDMSDDYDIAPNEKFVRNKYISVYVMSVDVSNKKIALSTRESRVNPQNAEVKDREIKSIDDLKPGDVCRGFVSNVADQGLFVSLGHDLVARIKIAELFDTFIKEWKTQFQVNMLVRGKIISVDHDTKRIEMTLKPSKIDESSSITTAFSDLQVGSNIDGTVAKVEDYGLLIKIDSTDGIVGLCHKSEVADAVVNDISRLYSVGDKVRAHVLDVNPEKRRISLGLKSSYFDADSDVDLSDEIEMKSADESSDEEMAEDQQSESEADEESSSEEENEKPAPLNVNGFDWGDSSTVFDKPARDVSESESEDDETPKRKKSKPDNFNDEERDLDEAPHVPADFERQLLSSPNSSFLWISYMAYQLNLNEIEKAREIGQRALNTINYREEEEKLNVWMALLNLEIAYGTTESLQNTFKDACAHCEPLVVYEKLCGVLIKSNKLDLANEYMEGMLKNFKQVPSVWTQYASFLLTNGSEDTARGLLQRSLQSLPKSEHVKIIEKFAILEFKQGDPERGRTIFEGLLSNYPKRLDLWNVLIDMEVKQGDTAIIRRLFERVLASKLSTKKAKFIFKKWLTYEKEIGDNKGVDSVKQKALEYVSGNRED</sequence>
<evidence type="ECO:0000256" key="4">
    <source>
        <dbReference type="ARBA" id="ARBA00022553"/>
    </source>
</evidence>
<dbReference type="Pfam" id="PF24685">
    <property type="entry name" value="OB_RRP5_4th"/>
    <property type="match status" value="1"/>
</dbReference>
<dbReference type="CDD" id="cd05698">
    <property type="entry name" value="S1_Rrp5_repeat_hs6_sc5"/>
    <property type="match status" value="1"/>
</dbReference>
<keyword evidence="4" id="KW-0597">Phosphoprotein</keyword>
<dbReference type="CDD" id="cd04461">
    <property type="entry name" value="S1_Rrp5_repeat_hs8_sc7"/>
    <property type="match status" value="1"/>
</dbReference>
<dbReference type="FunFam" id="2.40.50.140:FF:000279">
    <property type="entry name" value="rRNA biogenesis protein rrp5"/>
    <property type="match status" value="1"/>
</dbReference>
<dbReference type="GO" id="GO:0003723">
    <property type="term" value="F:RNA binding"/>
    <property type="evidence" value="ECO:0007669"/>
    <property type="project" value="TreeGrafter"/>
</dbReference>
<evidence type="ECO:0000256" key="5">
    <source>
        <dbReference type="ARBA" id="ARBA00022737"/>
    </source>
</evidence>
<feature type="domain" description="S1 motif" evidence="11">
    <location>
        <begin position="1062"/>
        <end position="1131"/>
    </location>
</feature>
<dbReference type="InterPro" id="IPR003107">
    <property type="entry name" value="HAT"/>
</dbReference>
<feature type="domain" description="S1 motif" evidence="11">
    <location>
        <begin position="588"/>
        <end position="657"/>
    </location>
</feature>
<evidence type="ECO:0000259" key="11">
    <source>
        <dbReference type="PROSITE" id="PS50126"/>
    </source>
</evidence>
<dbReference type="PROSITE" id="PS50126">
    <property type="entry name" value="S1"/>
    <property type="match status" value="11"/>
</dbReference>
<dbReference type="FunFam" id="2.40.50.140:FF:000196">
    <property type="entry name" value="rRNA biogenesis protein RRP5"/>
    <property type="match status" value="1"/>
</dbReference>
<dbReference type="InterPro" id="IPR048059">
    <property type="entry name" value="Rrp5_S1_rpt_hs1_sc1"/>
</dbReference>
<comment type="subcellular location">
    <subcellularLocation>
        <location evidence="1">Nucleus</location>
        <location evidence="1">Nucleolus</location>
    </subcellularLocation>
</comment>
<evidence type="ECO:0000256" key="1">
    <source>
        <dbReference type="ARBA" id="ARBA00004604"/>
    </source>
</evidence>
<accession>A0AAF0AYN3</accession>
<feature type="domain" description="S1 motif" evidence="11">
    <location>
        <begin position="770"/>
        <end position="839"/>
    </location>
</feature>
<dbReference type="GO" id="GO:0032040">
    <property type="term" value="C:small-subunit processome"/>
    <property type="evidence" value="ECO:0007669"/>
    <property type="project" value="TreeGrafter"/>
</dbReference>
<dbReference type="SUPFAM" id="SSF50249">
    <property type="entry name" value="Nucleic acid-binding proteins"/>
    <property type="match status" value="11"/>
</dbReference>
<dbReference type="InterPro" id="IPR048058">
    <property type="entry name" value="Rrp5_S1_rpt_hs11_sc8"/>
</dbReference>
<proteinExistence type="predicted"/>
<feature type="domain" description="S1 motif" evidence="11">
    <location>
        <begin position="1245"/>
        <end position="1316"/>
    </location>
</feature>
<evidence type="ECO:0000256" key="3">
    <source>
        <dbReference type="ARBA" id="ARBA00022552"/>
    </source>
</evidence>
<dbReference type="Pfam" id="PF00575">
    <property type="entry name" value="S1"/>
    <property type="match status" value="2"/>
</dbReference>
<evidence type="ECO:0000313" key="13">
    <source>
        <dbReference type="Proteomes" id="UP001212411"/>
    </source>
</evidence>
<dbReference type="FunFam" id="1.25.40.10:FF:000727">
    <property type="entry name" value="Chromosome 1, whole genome shotgun sequence"/>
    <property type="match status" value="1"/>
</dbReference>
<dbReference type="InterPro" id="IPR008847">
    <property type="entry name" value="Suf"/>
</dbReference>
<keyword evidence="3" id="KW-0698">rRNA processing</keyword>
<dbReference type="InterPro" id="IPR045209">
    <property type="entry name" value="Rrp5"/>
</dbReference>
<evidence type="ECO:0000313" key="12">
    <source>
        <dbReference type="EMBL" id="WBW74778.1"/>
    </source>
</evidence>
<dbReference type="InterPro" id="IPR003029">
    <property type="entry name" value="S1_domain"/>
</dbReference>
<feature type="compositionally biased region" description="Basic and acidic residues" evidence="10">
    <location>
        <begin position="54"/>
        <end position="66"/>
    </location>
</feature>
<dbReference type="FunFam" id="2.40.50.140:FF:000159">
    <property type="entry name" value="rRNA biogenesis protein rrp5"/>
    <property type="match status" value="1"/>
</dbReference>
<dbReference type="Gene3D" id="2.40.50.140">
    <property type="entry name" value="Nucleic acid-binding proteins"/>
    <property type="match status" value="11"/>
</dbReference>
<evidence type="ECO:0000256" key="8">
    <source>
        <dbReference type="ARBA" id="ARBA00073619"/>
    </source>
</evidence>
<keyword evidence="2" id="KW-0690">Ribosome biogenesis</keyword>
<dbReference type="GO" id="GO:0006364">
    <property type="term" value="P:rRNA processing"/>
    <property type="evidence" value="ECO:0007669"/>
    <property type="project" value="UniProtKB-KW"/>
</dbReference>
<dbReference type="SMART" id="SM00386">
    <property type="entry name" value="HAT"/>
    <property type="match status" value="6"/>
</dbReference>
<evidence type="ECO:0000256" key="10">
    <source>
        <dbReference type="SAM" id="MobiDB-lite"/>
    </source>
</evidence>
<dbReference type="KEGG" id="som:SOMG_04307"/>
<dbReference type="CDD" id="cd05693">
    <property type="entry name" value="S1_Rrp5_repeat_hs1_sc1"/>
    <property type="match status" value="1"/>
</dbReference>
<dbReference type="RefSeq" id="XP_056039021.1">
    <property type="nucleotide sequence ID" value="XM_056183094.1"/>
</dbReference>
<dbReference type="CDD" id="cd05708">
    <property type="entry name" value="S1_Rrp5_repeat_sc12"/>
    <property type="match status" value="1"/>
</dbReference>
<dbReference type="CDD" id="cd05702">
    <property type="entry name" value="S1_Rrp5_repeat_hs11_sc8"/>
    <property type="match status" value="1"/>
</dbReference>
<dbReference type="InterPro" id="IPR012340">
    <property type="entry name" value="NA-bd_OB-fold"/>
</dbReference>
<dbReference type="SUPFAM" id="SSF48452">
    <property type="entry name" value="TPR-like"/>
    <property type="match status" value="1"/>
</dbReference>
<feature type="domain" description="S1 motif" evidence="11">
    <location>
        <begin position="875"/>
        <end position="951"/>
    </location>
</feature>
<feature type="domain" description="S1 motif" evidence="11">
    <location>
        <begin position="235"/>
        <end position="298"/>
    </location>
</feature>
<evidence type="ECO:0000256" key="9">
    <source>
        <dbReference type="ARBA" id="ARBA00076674"/>
    </source>
</evidence>
<dbReference type="FunFam" id="2.40.50.140:FF:000103">
    <property type="entry name" value="protein RRP5 homolog"/>
    <property type="match status" value="4"/>
</dbReference>
<evidence type="ECO:0000256" key="2">
    <source>
        <dbReference type="ARBA" id="ARBA00022517"/>
    </source>
</evidence>
<gene>
    <name evidence="12" type="primary">rrp5</name>
    <name evidence="12" type="ORF">SOMG_04307</name>
</gene>
<dbReference type="PANTHER" id="PTHR23270">
    <property type="entry name" value="PROGRAMMED CELL DEATH PROTEIN 11 PRE-RRNA PROCESSING PROTEIN RRP5"/>
    <property type="match status" value="1"/>
</dbReference>
<dbReference type="Proteomes" id="UP001212411">
    <property type="component" value="Chromosome 3"/>
</dbReference>
<feature type="domain" description="S1 motif" evidence="11">
    <location>
        <begin position="675"/>
        <end position="748"/>
    </location>
</feature>
<feature type="domain" description="S1 motif" evidence="11">
    <location>
        <begin position="117"/>
        <end position="218"/>
    </location>
</feature>
<organism evidence="12 13">
    <name type="scientific">Schizosaccharomyces osmophilus</name>
    <dbReference type="NCBI Taxonomy" id="2545709"/>
    <lineage>
        <taxon>Eukaryota</taxon>
        <taxon>Fungi</taxon>
        <taxon>Dikarya</taxon>
        <taxon>Ascomycota</taxon>
        <taxon>Taphrinomycotina</taxon>
        <taxon>Schizosaccharomycetes</taxon>
        <taxon>Schizosaccharomycetales</taxon>
        <taxon>Schizosaccharomycetaceae</taxon>
        <taxon>Schizosaccharomyces</taxon>
    </lineage>
</organism>
<feature type="region of interest" description="Disordered" evidence="10">
    <location>
        <begin position="1"/>
        <end position="102"/>
    </location>
</feature>
<dbReference type="CDD" id="cd05697">
    <property type="entry name" value="S1_Rrp5_repeat_hs5"/>
    <property type="match status" value="1"/>
</dbReference>
<keyword evidence="6" id="KW-0539">Nucleus</keyword>
<dbReference type="InterPro" id="IPR011990">
    <property type="entry name" value="TPR-like_helical_dom_sf"/>
</dbReference>
<evidence type="ECO:0000256" key="7">
    <source>
        <dbReference type="ARBA" id="ARBA00055575"/>
    </source>
</evidence>
<name>A0AAF0AYN3_9SCHI</name>
<dbReference type="Pfam" id="PF23459">
    <property type="entry name" value="S1_RRP5"/>
    <property type="match status" value="4"/>
</dbReference>
<protein>
    <recommendedName>
        <fullName evidence="8">rRNA biogenesis protein RRP5</fullName>
    </recommendedName>
    <alternativeName>
        <fullName evidence="9">Ribosomal RNA-processing protein 5</fullName>
    </alternativeName>
</protein>